<dbReference type="SUPFAM" id="SSF49854">
    <property type="entry name" value="Spermadhesin, CUB domain"/>
    <property type="match status" value="2"/>
</dbReference>
<dbReference type="PANTHER" id="PTHR24251:SF30">
    <property type="entry name" value="MEMBRANE FRIZZLED-RELATED PROTEIN"/>
    <property type="match status" value="1"/>
</dbReference>
<feature type="compositionally biased region" description="Low complexity" evidence="4">
    <location>
        <begin position="344"/>
        <end position="358"/>
    </location>
</feature>
<organism evidence="8 9">
    <name type="scientific">Batillaria attramentaria</name>
    <dbReference type="NCBI Taxonomy" id="370345"/>
    <lineage>
        <taxon>Eukaryota</taxon>
        <taxon>Metazoa</taxon>
        <taxon>Spiralia</taxon>
        <taxon>Lophotrochozoa</taxon>
        <taxon>Mollusca</taxon>
        <taxon>Gastropoda</taxon>
        <taxon>Caenogastropoda</taxon>
        <taxon>Sorbeoconcha</taxon>
        <taxon>Cerithioidea</taxon>
        <taxon>Batillariidae</taxon>
        <taxon>Batillaria</taxon>
    </lineage>
</organism>
<name>A0ABD0M5D3_9CAEN</name>
<keyword evidence="2" id="KW-1015">Disulfide bond</keyword>
<keyword evidence="5" id="KW-1133">Transmembrane helix</keyword>
<dbReference type="PANTHER" id="PTHR24251">
    <property type="entry name" value="OVOCHYMASE-RELATED"/>
    <property type="match status" value="1"/>
</dbReference>
<proteinExistence type="predicted"/>
<evidence type="ECO:0000313" key="8">
    <source>
        <dbReference type="EMBL" id="KAK7506981.1"/>
    </source>
</evidence>
<feature type="signal peptide" evidence="6">
    <location>
        <begin position="1"/>
        <end position="26"/>
    </location>
</feature>
<keyword evidence="5" id="KW-0812">Transmembrane</keyword>
<keyword evidence="1" id="KW-0677">Repeat</keyword>
<feature type="transmembrane region" description="Helical" evidence="5">
    <location>
        <begin position="234"/>
        <end position="255"/>
    </location>
</feature>
<dbReference type="FunFam" id="2.60.120.290:FF:000013">
    <property type="entry name" value="Membrane frizzled-related protein"/>
    <property type="match status" value="1"/>
</dbReference>
<keyword evidence="6" id="KW-0732">Signal</keyword>
<sequence>MPTRNPFSLLSLLAVLTLSVAIGVQGQCYPSAPENLTAISEQSQDIFSPDYPRNYPNNADCQWHISTRPGYVIQLNVVSIDLELVETVPTCTLDFIEVFDGSSDEQRRIIKFCAYPERTPDLMSSGQDMLVRFTSDFYVTGNGFHLSYKAVQYYLYQQYITSPGYPDNYPDNSNCAWRIQTPFSYYVVQLHVLSSDFEMEYSPGCRNDNITVYNAGTVRPTTTASWDRDINTGALLGGLISGVVIFVTVCLVCCYTAHSRRASSLCARPPAATTNTTPYPLPSAPTVHRNNPVYIMSTSHDGSPQSMYYNYPGVVAGTTNAAYSPSADGPPSYWSLQHGSSLNVTPSEPVSPTVSSTLPAPPSYTDAMKATNPPVIPVQE</sequence>
<keyword evidence="9" id="KW-1185">Reference proteome</keyword>
<evidence type="ECO:0000256" key="3">
    <source>
        <dbReference type="PROSITE-ProRule" id="PRU00059"/>
    </source>
</evidence>
<dbReference type="SMART" id="SM00042">
    <property type="entry name" value="CUB"/>
    <property type="match status" value="2"/>
</dbReference>
<accession>A0ABD0M5D3</accession>
<feature type="chain" id="PRO_5044784119" description="CUB domain-containing protein" evidence="6">
    <location>
        <begin position="27"/>
        <end position="380"/>
    </location>
</feature>
<dbReference type="PROSITE" id="PS01180">
    <property type="entry name" value="CUB"/>
    <property type="match status" value="2"/>
</dbReference>
<protein>
    <recommendedName>
        <fullName evidence="7">CUB domain-containing protein</fullName>
    </recommendedName>
</protein>
<feature type="domain" description="CUB" evidence="7">
    <location>
        <begin position="149"/>
        <end position="214"/>
    </location>
</feature>
<dbReference type="AlphaFoldDB" id="A0ABD0M5D3"/>
<evidence type="ECO:0000256" key="1">
    <source>
        <dbReference type="ARBA" id="ARBA00022737"/>
    </source>
</evidence>
<evidence type="ECO:0000256" key="5">
    <source>
        <dbReference type="SAM" id="Phobius"/>
    </source>
</evidence>
<dbReference type="Proteomes" id="UP001519460">
    <property type="component" value="Unassembled WGS sequence"/>
</dbReference>
<evidence type="ECO:0000256" key="2">
    <source>
        <dbReference type="ARBA" id="ARBA00023157"/>
    </source>
</evidence>
<feature type="domain" description="CUB" evidence="7">
    <location>
        <begin position="28"/>
        <end position="151"/>
    </location>
</feature>
<dbReference type="Gene3D" id="2.60.120.290">
    <property type="entry name" value="Spermadhesin, CUB domain"/>
    <property type="match status" value="2"/>
</dbReference>
<evidence type="ECO:0000256" key="4">
    <source>
        <dbReference type="SAM" id="MobiDB-lite"/>
    </source>
</evidence>
<evidence type="ECO:0000256" key="6">
    <source>
        <dbReference type="SAM" id="SignalP"/>
    </source>
</evidence>
<feature type="region of interest" description="Disordered" evidence="4">
    <location>
        <begin position="338"/>
        <end position="380"/>
    </location>
</feature>
<comment type="caution">
    <text evidence="3">Lacks conserved residue(s) required for the propagation of feature annotation.</text>
</comment>
<dbReference type="Pfam" id="PF00431">
    <property type="entry name" value="CUB"/>
    <property type="match status" value="2"/>
</dbReference>
<dbReference type="InterPro" id="IPR000859">
    <property type="entry name" value="CUB_dom"/>
</dbReference>
<dbReference type="CDD" id="cd00041">
    <property type="entry name" value="CUB"/>
    <property type="match status" value="2"/>
</dbReference>
<gene>
    <name evidence="8" type="ORF">BaRGS_00001832</name>
</gene>
<evidence type="ECO:0000313" key="9">
    <source>
        <dbReference type="Proteomes" id="UP001519460"/>
    </source>
</evidence>
<evidence type="ECO:0000259" key="7">
    <source>
        <dbReference type="PROSITE" id="PS01180"/>
    </source>
</evidence>
<keyword evidence="5" id="KW-0472">Membrane</keyword>
<reference evidence="8 9" key="1">
    <citation type="journal article" date="2023" name="Sci. Data">
        <title>Genome assembly of the Korean intertidal mud-creeper Batillaria attramentaria.</title>
        <authorList>
            <person name="Patra A.K."/>
            <person name="Ho P.T."/>
            <person name="Jun S."/>
            <person name="Lee S.J."/>
            <person name="Kim Y."/>
            <person name="Won Y.J."/>
        </authorList>
    </citation>
    <scope>NUCLEOTIDE SEQUENCE [LARGE SCALE GENOMIC DNA]</scope>
    <source>
        <strain evidence="8">Wonlab-2016</strain>
    </source>
</reference>
<dbReference type="EMBL" id="JACVVK020000005">
    <property type="protein sequence ID" value="KAK7506981.1"/>
    <property type="molecule type" value="Genomic_DNA"/>
</dbReference>
<comment type="caution">
    <text evidence="8">The sequence shown here is derived from an EMBL/GenBank/DDBJ whole genome shotgun (WGS) entry which is preliminary data.</text>
</comment>
<dbReference type="InterPro" id="IPR035914">
    <property type="entry name" value="Sperma_CUB_dom_sf"/>
</dbReference>